<dbReference type="EMBL" id="CM001402">
    <property type="protein sequence ID" value="EHO43266.1"/>
    <property type="molecule type" value="Genomic_DNA"/>
</dbReference>
<evidence type="ECO:0000313" key="2">
    <source>
        <dbReference type="EMBL" id="EHO43266.1"/>
    </source>
</evidence>
<accession>H1XNM8</accession>
<reference evidence="1 4" key="2">
    <citation type="submission" date="2016-11" db="EMBL/GenBank/DDBJ databases">
        <title>Genomic analysis of Caldithrix abyssi and proposal of a novel bacterial phylum Caldithrichaeota.</title>
        <authorList>
            <person name="Kublanov I."/>
            <person name="Sigalova O."/>
            <person name="Gavrilov S."/>
            <person name="Lebedinsky A."/>
            <person name="Ivanova N."/>
            <person name="Daum C."/>
            <person name="Reddy T."/>
            <person name="Klenk H.P."/>
            <person name="Goker M."/>
            <person name="Reva O."/>
            <person name="Miroshnichenko M."/>
            <person name="Kyprides N."/>
            <person name="Woyke T."/>
            <person name="Gelfand M."/>
        </authorList>
    </citation>
    <scope>NUCLEOTIDE SEQUENCE [LARGE SCALE GENOMIC DNA]</scope>
    <source>
        <strain evidence="1 4">LF13</strain>
    </source>
</reference>
<dbReference type="Proteomes" id="UP000004671">
    <property type="component" value="Chromosome"/>
</dbReference>
<dbReference type="InParanoid" id="H1XNM8"/>
<dbReference type="EMBL" id="CP018099">
    <property type="protein sequence ID" value="APF19364.1"/>
    <property type="molecule type" value="Genomic_DNA"/>
</dbReference>
<dbReference type="Proteomes" id="UP000183868">
    <property type="component" value="Chromosome"/>
</dbReference>
<sequence precursor="true">MKKFILIFSLIVSVLGIFIVAIPSILKITGADRPVKEYLFKKIIDDHNIKIDLADFRIGLGSVELSNLSVDTRNQKIHVRIKSVRFFYDLFDLLIHPHEPLHALNSIALIEPQVLFTQDTVAVIQDSTSRMEKIKQFVQRVAGERGLSFFKVERAVIALKKPDKKVITLVNNLSGFLKTDDFNLFKLKLEGDLLGSQLQKINLTSELNLAQKKLEIFNAFNQFRFSQSELSSVFPQLSSSSGVLNGWLLIRNVDGAYDRLNCNGQIRFTDGVLELNKAKFSSLSGKAIFTDNRLILDSLRGKLNKASLSGVVQVSDIFNPQVVGRLKLEKLTFADLLGPSEILGQNQATLASVLEFNFNPQNKTLEINGDRGKLRVPGGLVLNNLKFNLVSTPQKMTLRGVEAFLPKNGVIKARAFTDKKTGITDFNILASQLNGRHVIFDRLSNKRHTLSLTGRYNHQNQNVTGLWQYALHDSSDSLFAVKGAFFGNSREVKVRVNYSNKPSFSAFVHISDLFRNWKIESGFVKNFPFERLTSIELLHDFLNETLTEFRLSGSLKQNIRSKITLMNKRKPGDRIEIQSSITKLFAGNFAVDGLCKIKNIEGELHFSLFPDKFNGSFNFSNQLLGEINMDLTKSEYLSGKILFNDFRIIKALADSLKEDDLRALASLNGRLTLGGDLDNPRLMGEISGDRFIFNDIGYYQGNLKFDANKEFIKLDSLLIAINNLPVIQGKGFADIKNDSVNAFFNANDVDIEQLLVSVFNRNPHLSGSANYSLYLHGALKKPKVELDLKIFNGYLDRIPFDQLSLLVKNEYINGSSILDLENQRMLFDRFDLIKRDEYALNALGEIPFDPTKNIDFFVNFKGDLLGLIPFYQPFIEKARSDVEFHLAIGGSPDRIRISSGYFLINDGEMWLRNVARHVSHISGVIEKKGGTNQVNFINLSAETGGETLTINTARNVRLTDGRVLAPWYLKNLDLDFGVLKMTTSGKGVRLHIPGLMRKGEEGRMYLTGMNDKEDFYFAGPLKHPVVHGKVVLYDTRLTFPFIVENKPGQKPSVVVNFLENINWDVLAVSGEDVLYFREIPAYIDNVNTELYIDESSPGLHFSGILNEGTFKVAGRISSSRGRLEYLDQTFRVDYFQAEFNENSLYPVISGQAWTTIRDSIGAVPKTIYLKLYAIDEETQQEKQQGSWENFKFKLVSADPKIGESQEQVLADLGFSVGNIADKVTSVGGAVTEKYIFRPLFRPLERVIERNLGIDMVRFNSNIARNLFYSSIGFGRSEFNRSTPLINPFNTETPYLFLMQSSEITLGKYLTQNLFLTYTGQLVSVYDQSRPSFDINHSFGIEYRFFRNILLEIEYDRELMGYYKIQNQKQYLEDIKIRLRHSFTF</sequence>
<reference evidence="2 3" key="1">
    <citation type="submission" date="2011-09" db="EMBL/GenBank/DDBJ databases">
        <title>The permanent draft genome of Caldithrix abyssi DSM 13497.</title>
        <authorList>
            <consortium name="US DOE Joint Genome Institute (JGI-PGF)"/>
            <person name="Lucas S."/>
            <person name="Han J."/>
            <person name="Lapidus A."/>
            <person name="Bruce D."/>
            <person name="Goodwin L."/>
            <person name="Pitluck S."/>
            <person name="Peters L."/>
            <person name="Kyrpides N."/>
            <person name="Mavromatis K."/>
            <person name="Ivanova N."/>
            <person name="Mikhailova N."/>
            <person name="Chertkov O."/>
            <person name="Detter J.C."/>
            <person name="Tapia R."/>
            <person name="Han C."/>
            <person name="Land M."/>
            <person name="Hauser L."/>
            <person name="Markowitz V."/>
            <person name="Cheng J.-F."/>
            <person name="Hugenholtz P."/>
            <person name="Woyke T."/>
            <person name="Wu D."/>
            <person name="Spring S."/>
            <person name="Brambilla E."/>
            <person name="Klenk H.-P."/>
            <person name="Eisen J.A."/>
        </authorList>
    </citation>
    <scope>NUCLEOTIDE SEQUENCE [LARGE SCALE GENOMIC DNA]</scope>
    <source>
        <strain evidence="2 3">DSM 13497</strain>
    </source>
</reference>
<evidence type="ECO:0000313" key="1">
    <source>
        <dbReference type="EMBL" id="APF19364.1"/>
    </source>
</evidence>
<dbReference type="RefSeq" id="WP_006930839.1">
    <property type="nucleotide sequence ID" value="NZ_CM001402.1"/>
</dbReference>
<proteinExistence type="predicted"/>
<keyword evidence="3" id="KW-1185">Reference proteome</keyword>
<dbReference type="eggNOG" id="COG2911">
    <property type="taxonomic scope" value="Bacteria"/>
</dbReference>
<dbReference type="PaxDb" id="880073-Calab_3668"/>
<evidence type="ECO:0008006" key="5">
    <source>
        <dbReference type="Google" id="ProtNLM"/>
    </source>
</evidence>
<evidence type="ECO:0000313" key="4">
    <source>
        <dbReference type="Proteomes" id="UP000183868"/>
    </source>
</evidence>
<protein>
    <recommendedName>
        <fullName evidence="5">Autotransporter translocation and assembly factor TamB</fullName>
    </recommendedName>
</protein>
<organism evidence="2 3">
    <name type="scientific">Caldithrix abyssi DSM 13497</name>
    <dbReference type="NCBI Taxonomy" id="880073"/>
    <lineage>
        <taxon>Bacteria</taxon>
        <taxon>Pseudomonadati</taxon>
        <taxon>Calditrichota</taxon>
        <taxon>Calditrichia</taxon>
        <taxon>Calditrichales</taxon>
        <taxon>Calditrichaceae</taxon>
        <taxon>Caldithrix</taxon>
    </lineage>
</organism>
<dbReference type="KEGG" id="caby:Cabys_2615"/>
<gene>
    <name evidence="1" type="ORF">Cabys_2615</name>
    <name evidence="2" type="ORF">Calab_3668</name>
</gene>
<evidence type="ECO:0000313" key="3">
    <source>
        <dbReference type="Proteomes" id="UP000004671"/>
    </source>
</evidence>
<dbReference type="OrthoDB" id="680700at2"/>
<dbReference type="STRING" id="880073.Cabys_2615"/>
<dbReference type="HOGENOM" id="CLU_255368_0_0_0"/>
<name>H1XNM8_CALAY</name>